<gene>
    <name evidence="3" type="ORF">C4B63_44g125</name>
</gene>
<feature type="compositionally biased region" description="Low complexity" evidence="1">
    <location>
        <begin position="48"/>
        <end position="71"/>
    </location>
</feature>
<dbReference type="VEuPathDB" id="TriTrypDB:TcCLB.508965.70"/>
<evidence type="ECO:0000259" key="2">
    <source>
        <dbReference type="Pfam" id="PF00313"/>
    </source>
</evidence>
<dbReference type="VEuPathDB" id="TriTrypDB:TcBrA4_0033390"/>
<dbReference type="InterPro" id="IPR012340">
    <property type="entry name" value="NA-bd_OB-fold"/>
</dbReference>
<accession>A0A2V2V4K7</accession>
<dbReference type="VEuPathDB" id="TriTrypDB:TcCLB.509007.40"/>
<evidence type="ECO:0000256" key="1">
    <source>
        <dbReference type="SAM" id="MobiDB-lite"/>
    </source>
</evidence>
<proteinExistence type="predicted"/>
<dbReference type="VEuPathDB" id="TriTrypDB:TcYC6_0106520"/>
<name>A0A2V2V4K7_TRYCR</name>
<dbReference type="EMBL" id="PRFA01000044">
    <property type="protein sequence ID" value="PWU91310.1"/>
    <property type="molecule type" value="Genomic_DNA"/>
</dbReference>
<organism evidence="3 4">
    <name type="scientific">Trypanosoma cruzi</name>
    <dbReference type="NCBI Taxonomy" id="5693"/>
    <lineage>
        <taxon>Eukaryota</taxon>
        <taxon>Discoba</taxon>
        <taxon>Euglenozoa</taxon>
        <taxon>Kinetoplastea</taxon>
        <taxon>Metakinetoplastina</taxon>
        <taxon>Trypanosomatida</taxon>
        <taxon>Trypanosomatidae</taxon>
        <taxon>Trypanosoma</taxon>
        <taxon>Schizotrypanum</taxon>
    </lineage>
</organism>
<dbReference type="Gene3D" id="2.40.50.140">
    <property type="entry name" value="Nucleic acid-binding proteins"/>
    <property type="match status" value="1"/>
</dbReference>
<dbReference type="VEuPathDB" id="TriTrypDB:TcG_01456"/>
<comment type="caution">
    <text evidence="3">The sequence shown here is derived from an EMBL/GenBank/DDBJ whole genome shotgun (WGS) entry which is preliminary data.</text>
</comment>
<dbReference type="InterPro" id="IPR002059">
    <property type="entry name" value="CSP_DNA-bd"/>
</dbReference>
<reference evidence="3 4" key="1">
    <citation type="journal article" date="2018" name="Microb. Genom.">
        <title>Expanding an expanded genome: long-read sequencing of Trypanosoma cruzi.</title>
        <authorList>
            <person name="Berna L."/>
            <person name="Rodriguez M."/>
            <person name="Chiribao M.L."/>
            <person name="Parodi-Talice A."/>
            <person name="Pita S."/>
            <person name="Rijo G."/>
            <person name="Alvarez-Valin F."/>
            <person name="Robello C."/>
        </authorList>
    </citation>
    <scope>NUCLEOTIDE SEQUENCE [LARGE SCALE GENOMIC DNA]</scope>
    <source>
        <strain evidence="3 4">Dm28c</strain>
    </source>
</reference>
<dbReference type="GO" id="GO:0003676">
    <property type="term" value="F:nucleic acid binding"/>
    <property type="evidence" value="ECO:0007669"/>
    <property type="project" value="InterPro"/>
</dbReference>
<dbReference type="Pfam" id="PF00313">
    <property type="entry name" value="CSD"/>
    <property type="match status" value="1"/>
</dbReference>
<dbReference type="VEuPathDB" id="TriTrypDB:TcCL_NonESM04815"/>
<dbReference type="VEuPathDB" id="TriTrypDB:TCDM_04866"/>
<evidence type="ECO:0000313" key="3">
    <source>
        <dbReference type="EMBL" id="PWU91310.1"/>
    </source>
</evidence>
<feature type="domain" description="CSD" evidence="2">
    <location>
        <begin position="277"/>
        <end position="320"/>
    </location>
</feature>
<dbReference type="VEuPathDB" id="TriTrypDB:Tc_MARK_1633"/>
<feature type="region of interest" description="Disordered" evidence="1">
    <location>
        <begin position="48"/>
        <end position="133"/>
    </location>
</feature>
<feature type="region of interest" description="Disordered" evidence="1">
    <location>
        <begin position="317"/>
        <end position="357"/>
    </location>
</feature>
<dbReference type="VEuPathDB" id="TriTrypDB:C4B63_44g125"/>
<feature type="compositionally biased region" description="Polar residues" evidence="1">
    <location>
        <begin position="317"/>
        <end position="336"/>
    </location>
</feature>
<dbReference type="Proteomes" id="UP000246121">
    <property type="component" value="Unassembled WGS sequence"/>
</dbReference>
<sequence length="458" mass="49227">MFFHPSALSGTYDFGGSQFVALGMSYPQPAPPPVGHIDHPPAEMRLAAPSYHTYPPTPPSFTQSSSTTSYPGGVPAPHVISHARQDKSNNRKGSRQECESNLTSRDTSPGILSGSGWGLTMRSSMSSTASPMSTPPIYVVLQPSPSQNPRMAAAPGNFVGLPPQATLVASNPLSKENGTRYELGEWYEGVVKRYNPMRGFGFLTATHHLKVISPSIPLRPQPQQQQRQKSTTTATKTTVPPTTTAGGVATQLKKLDAKDGIDTGVKAHVVRTPVSVGDIFVHQSYIQMQGFRALSVGDKVVFRIGVLPGKKAHQAVSVQRTQESGKNVAATASASKGDTEKQRSTEEKPAIQQPAAPLFHTRQSLEELLQNLAKNNTSHDGEPASKLPLSMHSLNAEMRVEDGMEGCSLPTPMFNRNFASFGATNALDEPETLSYTNTEMDIPDDDEVCDFLATFGGN</sequence>
<dbReference type="AlphaFoldDB" id="A0A2V2V4K7"/>
<evidence type="ECO:0000313" key="4">
    <source>
        <dbReference type="Proteomes" id="UP000246121"/>
    </source>
</evidence>
<dbReference type="VEuPathDB" id="TriTrypDB:C3747_141g31"/>
<feature type="compositionally biased region" description="Basic and acidic residues" evidence="1">
    <location>
        <begin position="337"/>
        <end position="349"/>
    </location>
</feature>
<feature type="compositionally biased region" description="Low complexity" evidence="1">
    <location>
        <begin position="120"/>
        <end position="133"/>
    </location>
</feature>
<feature type="compositionally biased region" description="Basic and acidic residues" evidence="1">
    <location>
        <begin position="83"/>
        <end position="98"/>
    </location>
</feature>
<dbReference type="SUPFAM" id="SSF50249">
    <property type="entry name" value="Nucleic acid-binding proteins"/>
    <property type="match status" value="1"/>
</dbReference>
<protein>
    <recommendedName>
        <fullName evidence="2">CSD domain-containing protein</fullName>
    </recommendedName>
</protein>
<dbReference type="VEuPathDB" id="TriTrypDB:TCSYLVIO_002921"/>
<dbReference type="VEuPathDB" id="TriTrypDB:BCY84_21682"/>
<feature type="compositionally biased region" description="Low complexity" evidence="1">
    <location>
        <begin position="221"/>
        <end position="246"/>
    </location>
</feature>
<feature type="region of interest" description="Disordered" evidence="1">
    <location>
        <begin position="216"/>
        <end position="246"/>
    </location>
</feature>